<feature type="chain" id="PRO_5038863298" description="Secreted protein" evidence="2">
    <location>
        <begin position="28"/>
        <end position="196"/>
    </location>
</feature>
<keyword evidence="2" id="KW-0732">Signal</keyword>
<dbReference type="Proteomes" id="UP000324101">
    <property type="component" value="Chromosome"/>
</dbReference>
<evidence type="ECO:0000313" key="4">
    <source>
        <dbReference type="Proteomes" id="UP000324101"/>
    </source>
</evidence>
<evidence type="ECO:0000256" key="1">
    <source>
        <dbReference type="SAM" id="MobiDB-lite"/>
    </source>
</evidence>
<evidence type="ECO:0000256" key="2">
    <source>
        <dbReference type="SAM" id="SignalP"/>
    </source>
</evidence>
<evidence type="ECO:0000313" key="3">
    <source>
        <dbReference type="EMBL" id="QES56386.1"/>
    </source>
</evidence>
<dbReference type="OrthoDB" id="4334774at2"/>
<evidence type="ECO:0008006" key="5">
    <source>
        <dbReference type="Google" id="ProtNLM"/>
    </source>
</evidence>
<proteinExistence type="predicted"/>
<sequence>MSIRRMARVRGGMAVAGAAAVMALTLAGCGGDGAKDPKADGKASAAQSQGGSSNKSAAGESPSPKPTEVLATANGDPGIVLTINSAVRDPGGFVTVSGEIKNGGSGVFTKITAWRGDEKSASGASVAGATLIDKIGKKRYYVLRDSENCLCTTGITRIDPGTAIPFFVQFPAPPASSTEVDFTLPTFATATIRISG</sequence>
<name>A0A5P2DMU0_STRVZ</name>
<dbReference type="RefSeq" id="WP_150258984.1">
    <property type="nucleotide sequence ID" value="NZ_CP029189.1"/>
</dbReference>
<organism evidence="3 4">
    <name type="scientific">Streptomyces venezuelae</name>
    <dbReference type="NCBI Taxonomy" id="54571"/>
    <lineage>
        <taxon>Bacteria</taxon>
        <taxon>Bacillati</taxon>
        <taxon>Actinomycetota</taxon>
        <taxon>Actinomycetes</taxon>
        <taxon>Kitasatosporales</taxon>
        <taxon>Streptomycetaceae</taxon>
        <taxon>Streptomyces</taxon>
    </lineage>
</organism>
<dbReference type="EMBL" id="CP029189">
    <property type="protein sequence ID" value="QES56386.1"/>
    <property type="molecule type" value="Genomic_DNA"/>
</dbReference>
<accession>A0A5P2DMU0</accession>
<gene>
    <name evidence="3" type="ORF">DEJ51_21225</name>
</gene>
<reference evidence="3 4" key="1">
    <citation type="submission" date="2018-05" db="EMBL/GenBank/DDBJ databases">
        <title>Streptomyces venezuelae.</title>
        <authorList>
            <person name="Kim W."/>
            <person name="Lee N."/>
            <person name="Cho B.-K."/>
        </authorList>
    </citation>
    <scope>NUCLEOTIDE SEQUENCE [LARGE SCALE GENOMIC DNA]</scope>
    <source>
        <strain evidence="3 4">ATCC 21018</strain>
    </source>
</reference>
<feature type="compositionally biased region" description="Low complexity" evidence="1">
    <location>
        <begin position="42"/>
        <end position="59"/>
    </location>
</feature>
<feature type="region of interest" description="Disordered" evidence="1">
    <location>
        <begin position="32"/>
        <end position="72"/>
    </location>
</feature>
<protein>
    <recommendedName>
        <fullName evidence="5">Secreted protein</fullName>
    </recommendedName>
</protein>
<dbReference type="AlphaFoldDB" id="A0A5P2DMU0"/>
<feature type="signal peptide" evidence="2">
    <location>
        <begin position="1"/>
        <end position="27"/>
    </location>
</feature>
<dbReference type="PROSITE" id="PS51257">
    <property type="entry name" value="PROKAR_LIPOPROTEIN"/>
    <property type="match status" value="1"/>
</dbReference>